<keyword evidence="2" id="KW-0378">Hydrolase</keyword>
<evidence type="ECO:0000256" key="3">
    <source>
        <dbReference type="ARBA" id="ARBA00022806"/>
    </source>
</evidence>
<dbReference type="PANTHER" id="PTHR47959">
    <property type="entry name" value="ATP-DEPENDENT RNA HELICASE RHLE-RELATED"/>
    <property type="match status" value="1"/>
</dbReference>
<dbReference type="GO" id="GO:0005829">
    <property type="term" value="C:cytosol"/>
    <property type="evidence" value="ECO:0007669"/>
    <property type="project" value="TreeGrafter"/>
</dbReference>
<organism evidence="6 7">
    <name type="scientific">Salix udensis</name>
    <dbReference type="NCBI Taxonomy" id="889485"/>
    <lineage>
        <taxon>Eukaryota</taxon>
        <taxon>Viridiplantae</taxon>
        <taxon>Streptophyta</taxon>
        <taxon>Embryophyta</taxon>
        <taxon>Tracheophyta</taxon>
        <taxon>Spermatophyta</taxon>
        <taxon>Magnoliopsida</taxon>
        <taxon>eudicotyledons</taxon>
        <taxon>Gunneridae</taxon>
        <taxon>Pentapetalae</taxon>
        <taxon>rosids</taxon>
        <taxon>fabids</taxon>
        <taxon>Malpighiales</taxon>
        <taxon>Salicaceae</taxon>
        <taxon>Saliceae</taxon>
        <taxon>Salix</taxon>
    </lineage>
</organism>
<sequence length="260" mass="29615">MTMKVRKLQRACLRNPVKIEVASKYSVVETLRQQLLFCPAKYKLRFPDRAMPCVVCYRTGESHNHSLLCCPVVWYSWIDIVLLVLRLCHYSPQFLECYLVYALTLKSGASTMVFTRTCDATHFLALVLRNLGLRAIPINGHMSQCKRLGALNKFKAGECNILICTDVASRGLDIPSVDMVVNYDIPTNSKDYIHRVGRTARAGRSGIGSIRMSDIRPHQEEIMLLLERVTEAKRISQKYKLENGQEPIEEVKNLFEVGFS</sequence>
<evidence type="ECO:0000313" key="6">
    <source>
        <dbReference type="EMBL" id="KAJ6406281.1"/>
    </source>
</evidence>
<dbReference type="AlphaFoldDB" id="A0AAD6JJD8"/>
<dbReference type="CDD" id="cd18787">
    <property type="entry name" value="SF2_C_DEAD"/>
    <property type="match status" value="1"/>
</dbReference>
<accession>A0AAD6JJD8</accession>
<dbReference type="InterPro" id="IPR027417">
    <property type="entry name" value="P-loop_NTPase"/>
</dbReference>
<evidence type="ECO:0000256" key="4">
    <source>
        <dbReference type="ARBA" id="ARBA00022840"/>
    </source>
</evidence>
<evidence type="ECO:0000259" key="5">
    <source>
        <dbReference type="PROSITE" id="PS51194"/>
    </source>
</evidence>
<dbReference type="InterPro" id="IPR050079">
    <property type="entry name" value="DEAD_box_RNA_helicase"/>
</dbReference>
<dbReference type="Pfam" id="PF00271">
    <property type="entry name" value="Helicase_C"/>
    <property type="match status" value="1"/>
</dbReference>
<dbReference type="Proteomes" id="UP001162972">
    <property type="component" value="Chromosome 6"/>
</dbReference>
<evidence type="ECO:0000313" key="7">
    <source>
        <dbReference type="Proteomes" id="UP001162972"/>
    </source>
</evidence>
<dbReference type="PROSITE" id="PS51194">
    <property type="entry name" value="HELICASE_CTER"/>
    <property type="match status" value="1"/>
</dbReference>
<evidence type="ECO:0000256" key="1">
    <source>
        <dbReference type="ARBA" id="ARBA00022741"/>
    </source>
</evidence>
<name>A0AAD6JJD8_9ROSI</name>
<dbReference type="GO" id="GO:0003724">
    <property type="term" value="F:RNA helicase activity"/>
    <property type="evidence" value="ECO:0007669"/>
    <property type="project" value="TreeGrafter"/>
</dbReference>
<dbReference type="SMART" id="SM00490">
    <property type="entry name" value="HELICc"/>
    <property type="match status" value="1"/>
</dbReference>
<feature type="domain" description="Helicase C-terminal" evidence="5">
    <location>
        <begin position="99"/>
        <end position="252"/>
    </location>
</feature>
<dbReference type="EMBL" id="JAPFFJ010000016">
    <property type="protein sequence ID" value="KAJ6406281.1"/>
    <property type="molecule type" value="Genomic_DNA"/>
</dbReference>
<gene>
    <name evidence="6" type="ORF">OIU84_009914</name>
</gene>
<proteinExistence type="predicted"/>
<reference evidence="6 7" key="1">
    <citation type="journal article" date="2023" name="Int. J. Mol. Sci.">
        <title>De Novo Assembly and Annotation of 11 Diverse Shrub Willow (Salix) Genomes Reveals Novel Gene Organization in Sex-Linked Regions.</title>
        <authorList>
            <person name="Hyden B."/>
            <person name="Feng K."/>
            <person name="Yates T.B."/>
            <person name="Jawdy S."/>
            <person name="Cereghino C."/>
            <person name="Smart L.B."/>
            <person name="Muchero W."/>
        </authorList>
    </citation>
    <scope>NUCLEOTIDE SEQUENCE [LARGE SCALE GENOMIC DNA]</scope>
    <source>
        <tissue evidence="6">Shoot tip</tissue>
    </source>
</reference>
<keyword evidence="7" id="KW-1185">Reference proteome</keyword>
<dbReference type="InterPro" id="IPR001650">
    <property type="entry name" value="Helicase_C-like"/>
</dbReference>
<dbReference type="Gene3D" id="3.40.50.300">
    <property type="entry name" value="P-loop containing nucleotide triphosphate hydrolases"/>
    <property type="match status" value="1"/>
</dbReference>
<keyword evidence="3" id="KW-0347">Helicase</keyword>
<keyword evidence="1" id="KW-0547">Nucleotide-binding</keyword>
<dbReference type="SUPFAM" id="SSF52540">
    <property type="entry name" value="P-loop containing nucleoside triphosphate hydrolases"/>
    <property type="match status" value="1"/>
</dbReference>
<dbReference type="GO" id="GO:0016787">
    <property type="term" value="F:hydrolase activity"/>
    <property type="evidence" value="ECO:0007669"/>
    <property type="project" value="UniProtKB-KW"/>
</dbReference>
<evidence type="ECO:0000256" key="2">
    <source>
        <dbReference type="ARBA" id="ARBA00022801"/>
    </source>
</evidence>
<comment type="caution">
    <text evidence="6">The sequence shown here is derived from an EMBL/GenBank/DDBJ whole genome shotgun (WGS) entry which is preliminary data.</text>
</comment>
<keyword evidence="4" id="KW-0067">ATP-binding</keyword>
<dbReference type="PANTHER" id="PTHR47959:SF24">
    <property type="entry name" value="ATP-DEPENDENT RNA HELICASE"/>
    <property type="match status" value="1"/>
</dbReference>
<dbReference type="GO" id="GO:0005524">
    <property type="term" value="F:ATP binding"/>
    <property type="evidence" value="ECO:0007669"/>
    <property type="project" value="UniProtKB-KW"/>
</dbReference>
<protein>
    <recommendedName>
        <fullName evidence="5">Helicase C-terminal domain-containing protein</fullName>
    </recommendedName>
</protein>